<dbReference type="Pfam" id="PF13472">
    <property type="entry name" value="Lipase_GDSL_2"/>
    <property type="match status" value="1"/>
</dbReference>
<organism evidence="4 5">
    <name type="scientific">Tolypocladium paradoxum</name>
    <dbReference type="NCBI Taxonomy" id="94208"/>
    <lineage>
        <taxon>Eukaryota</taxon>
        <taxon>Fungi</taxon>
        <taxon>Dikarya</taxon>
        <taxon>Ascomycota</taxon>
        <taxon>Pezizomycotina</taxon>
        <taxon>Sordariomycetes</taxon>
        <taxon>Hypocreomycetidae</taxon>
        <taxon>Hypocreales</taxon>
        <taxon>Ophiocordycipitaceae</taxon>
        <taxon>Tolypocladium</taxon>
    </lineage>
</organism>
<dbReference type="InterPro" id="IPR037804">
    <property type="entry name" value="SGF73"/>
</dbReference>
<dbReference type="GO" id="GO:0000124">
    <property type="term" value="C:SAGA complex"/>
    <property type="evidence" value="ECO:0007669"/>
    <property type="project" value="InterPro"/>
</dbReference>
<feature type="domain" description="SCA7" evidence="3">
    <location>
        <begin position="693"/>
        <end position="759"/>
    </location>
</feature>
<dbReference type="GO" id="GO:1904802">
    <property type="term" value="P:RITS complex assembly"/>
    <property type="evidence" value="ECO:0007669"/>
    <property type="project" value="TreeGrafter"/>
</dbReference>
<comment type="caution">
    <text evidence="4">The sequence shown here is derived from an EMBL/GenBank/DDBJ whole genome shotgun (WGS) entry which is preliminary data.</text>
</comment>
<dbReference type="SUPFAM" id="SSF52266">
    <property type="entry name" value="SGNH hydrolase"/>
    <property type="match status" value="1"/>
</dbReference>
<dbReference type="PANTHER" id="PTHR47805:SF1">
    <property type="entry name" value="SAGA-ASSOCIATED FACTOR 73"/>
    <property type="match status" value="1"/>
</dbReference>
<dbReference type="Pfam" id="PF08313">
    <property type="entry name" value="SCA7"/>
    <property type="match status" value="1"/>
</dbReference>
<reference evidence="4 5" key="1">
    <citation type="submission" date="2018-01" db="EMBL/GenBank/DDBJ databases">
        <title>Harnessing the power of phylogenomics to disentangle the directionality and signatures of interkingdom host jumping in the parasitic fungal genus Tolypocladium.</title>
        <authorList>
            <person name="Quandt C.A."/>
            <person name="Patterson W."/>
            <person name="Spatafora J.W."/>
        </authorList>
    </citation>
    <scope>NUCLEOTIDE SEQUENCE [LARGE SCALE GENOMIC DNA]</scope>
    <source>
        <strain evidence="4 5">NRBC 100945</strain>
    </source>
</reference>
<gene>
    <name evidence="4" type="ORF">TPAR_02622</name>
</gene>
<dbReference type="Gene3D" id="3.40.50.1110">
    <property type="entry name" value="SGNH hydrolase"/>
    <property type="match status" value="1"/>
</dbReference>
<name>A0A2S4L3Z8_9HYPO</name>
<dbReference type="GO" id="GO:0016788">
    <property type="term" value="F:hydrolase activity, acting on ester bonds"/>
    <property type="evidence" value="ECO:0007669"/>
    <property type="project" value="InterPro"/>
</dbReference>
<dbReference type="OrthoDB" id="21678at2759"/>
<feature type="region of interest" description="Disordered" evidence="1">
    <location>
        <begin position="452"/>
        <end position="576"/>
    </location>
</feature>
<dbReference type="GO" id="GO:0031048">
    <property type="term" value="P:regulatory ncRNA-mediated heterochromatin formation"/>
    <property type="evidence" value="ECO:0007669"/>
    <property type="project" value="TreeGrafter"/>
</dbReference>
<feature type="compositionally biased region" description="Basic and acidic residues" evidence="1">
    <location>
        <begin position="659"/>
        <end position="691"/>
    </location>
</feature>
<sequence length="891" mass="98032">MRRLLLVVFILLSTAGSSAALSVSALEAQDTRQRWWQHGRQQQQQQQQHVLPPSQGMSCPLPDMKLGFASFDRAPRLTTGTDWHPDRPARRPAGFVALGDSYSAGIGTGFNGTEDDCRRGLHAYPKLVQSDLDGAFQFLSCTGSTIDDMLSGAENSQVDAFNTSLPIDFALLSIGGNDLGFFDIMNSCIFRFYSFYSGTCDEALRRSQEAFDGPEFEQRLRLVIMEILDRVQWEKHPLFTIVVTGYARFFNAETAECDECSFGVWWRGPKLERKLRQRMNKMVTDVNNKIRSSVDEINAGFTEPRVMFVDYDDAFEGHRFCEPNVTEPDYGRNDTWFFLVGGQDNSAANSSAYSAASARARALPPASPLVDPRTCLEPARKSGDWGELALCMMAIAVERDPSLRSRDGEVLAENSMWYVPTYYGKTFHPRTLGHMAIRDRVYTLWEERYRPGKSSQRPLELQQASCQALAASQHPATPAKMAPEPEQTIKVASKKDGKSGTIKLKKPPPKHSKPGNWRDGSVVEAEGNASDDRKKNGASPSTSVASPGPVVNQLDDTARETFATGRPLEDSPDLQQCKHCKKSILKTAAKAHIAQCLKLKKEKAQRKKEAREARERAKEAAREEEARKADEENGDGKGDDESDEDDKKGSVAGKKAAGKKPEEDKKGKKRKAEGEPDKGPKAKKKKDEPKPKVPKPKGPVDVERQCGVILPNGQPCARSLTCKSHSMGAKRAVAGRSLPYDMLLAAYQKKNQAKQQKAALDANAPVEDEDEVNNGPVDSDEEAGAVMGALAHWNPQPLMPQPIFTPIKRQYQLARLHEQLQMATNGGRANIFQVAGYGAQKLPDGHPGMFDGEDAPGEPDVGNLVFPGSARSASFALSAAPPRRPSVTSRG</sequence>
<dbReference type="Proteomes" id="UP000237481">
    <property type="component" value="Unassembled WGS sequence"/>
</dbReference>
<dbReference type="PROSITE" id="PS51505">
    <property type="entry name" value="SCA7"/>
    <property type="match status" value="1"/>
</dbReference>
<evidence type="ECO:0000256" key="1">
    <source>
        <dbReference type="SAM" id="MobiDB-lite"/>
    </source>
</evidence>
<evidence type="ECO:0000259" key="3">
    <source>
        <dbReference type="PROSITE" id="PS51505"/>
    </source>
</evidence>
<keyword evidence="2" id="KW-0732">Signal</keyword>
<feature type="chain" id="PRO_5015403652" evidence="2">
    <location>
        <begin position="21"/>
        <end position="891"/>
    </location>
</feature>
<feature type="compositionally biased region" description="Basic and acidic residues" evidence="1">
    <location>
        <begin position="607"/>
        <end position="649"/>
    </location>
</feature>
<dbReference type="STRING" id="94208.A0A2S4L3Z8"/>
<protein>
    <submittedName>
        <fullName evidence="4">SAGA-associated factor 73</fullName>
    </submittedName>
</protein>
<dbReference type="EMBL" id="PKSG01000274">
    <property type="protein sequence ID" value="POR37166.1"/>
    <property type="molecule type" value="Genomic_DNA"/>
</dbReference>
<dbReference type="InterPro" id="IPR037460">
    <property type="entry name" value="SEST-like"/>
</dbReference>
<dbReference type="InterPro" id="IPR013830">
    <property type="entry name" value="SGNH_hydro"/>
</dbReference>
<dbReference type="InterPro" id="IPR013243">
    <property type="entry name" value="SCA7_dom"/>
</dbReference>
<dbReference type="PANTHER" id="PTHR47805">
    <property type="entry name" value="SAGA-ASSOCIATED FACTOR 73"/>
    <property type="match status" value="1"/>
</dbReference>
<dbReference type="Gene3D" id="6.10.140.1270">
    <property type="match status" value="1"/>
</dbReference>
<feature type="compositionally biased region" description="Basic residues" evidence="1">
    <location>
        <begin position="503"/>
        <end position="513"/>
    </location>
</feature>
<evidence type="ECO:0000313" key="4">
    <source>
        <dbReference type="EMBL" id="POR37166.1"/>
    </source>
</evidence>
<dbReference type="AlphaFoldDB" id="A0A2S4L3Z8"/>
<dbReference type="GO" id="GO:0006357">
    <property type="term" value="P:regulation of transcription by RNA polymerase II"/>
    <property type="evidence" value="ECO:0007669"/>
    <property type="project" value="TreeGrafter"/>
</dbReference>
<evidence type="ECO:0000313" key="5">
    <source>
        <dbReference type="Proteomes" id="UP000237481"/>
    </source>
</evidence>
<proteinExistence type="predicted"/>
<evidence type="ECO:0000256" key="2">
    <source>
        <dbReference type="SAM" id="SignalP"/>
    </source>
</evidence>
<dbReference type="CDD" id="cd01823">
    <property type="entry name" value="SEST_like"/>
    <property type="match status" value="1"/>
</dbReference>
<feature type="signal peptide" evidence="2">
    <location>
        <begin position="1"/>
        <end position="20"/>
    </location>
</feature>
<accession>A0A2S4L3Z8</accession>
<feature type="compositionally biased region" description="Low complexity" evidence="1">
    <location>
        <begin position="461"/>
        <end position="473"/>
    </location>
</feature>
<feature type="region of interest" description="Disordered" evidence="1">
    <location>
        <begin position="601"/>
        <end position="705"/>
    </location>
</feature>
<dbReference type="InterPro" id="IPR036514">
    <property type="entry name" value="SGNH_hydro_sf"/>
</dbReference>
<keyword evidence="5" id="KW-1185">Reference proteome</keyword>